<organism evidence="1 2">
    <name type="scientific">Phenylobacterium parvum</name>
    <dbReference type="NCBI Taxonomy" id="2201350"/>
    <lineage>
        <taxon>Bacteria</taxon>
        <taxon>Pseudomonadati</taxon>
        <taxon>Pseudomonadota</taxon>
        <taxon>Alphaproteobacteria</taxon>
        <taxon>Caulobacterales</taxon>
        <taxon>Caulobacteraceae</taxon>
        <taxon>Phenylobacterium</taxon>
    </lineage>
</organism>
<dbReference type="EMBL" id="CP029479">
    <property type="protein sequence ID" value="AWM77112.1"/>
    <property type="molecule type" value="Genomic_DNA"/>
</dbReference>
<reference evidence="2" key="1">
    <citation type="submission" date="2018-05" db="EMBL/GenBank/DDBJ databases">
        <title>Genome sequencing of Phenylobacterium sp. HYN0004.</title>
        <authorList>
            <person name="Yi H."/>
            <person name="Baek C."/>
        </authorList>
    </citation>
    <scope>NUCLEOTIDE SEQUENCE [LARGE SCALE GENOMIC DNA]</scope>
    <source>
        <strain evidence="2">HYN0004</strain>
    </source>
</reference>
<dbReference type="RefSeq" id="WP_110449681.1">
    <property type="nucleotide sequence ID" value="NZ_CP029479.1"/>
</dbReference>
<protein>
    <recommendedName>
        <fullName evidence="3">DUF937 domain-containing protein</fullName>
    </recommendedName>
</protein>
<gene>
    <name evidence="1" type="ORF">HYN04_04665</name>
</gene>
<keyword evidence="2" id="KW-1185">Reference proteome</keyword>
<evidence type="ECO:0000313" key="2">
    <source>
        <dbReference type="Proteomes" id="UP000247763"/>
    </source>
</evidence>
<proteinExistence type="predicted"/>
<sequence length="131" mass="12954">MDINDIIAGVSQNPALAETIGKLGIDPAMAQTALSGVLGQLSQGGDITQIASGVAESAGLDVSQVMALLPGLVSALQGHAGGAGGDLINSLLGQLQGGQFGDVLAMLDTNKDGSVVDDALNLVKGLFSRNA</sequence>
<name>A0A2Z3HPA4_9CAUL</name>
<dbReference type="AlphaFoldDB" id="A0A2Z3HPA4"/>
<evidence type="ECO:0008006" key="3">
    <source>
        <dbReference type="Google" id="ProtNLM"/>
    </source>
</evidence>
<dbReference type="Proteomes" id="UP000247763">
    <property type="component" value="Chromosome"/>
</dbReference>
<dbReference type="KEGG" id="phb:HYN04_04665"/>
<accession>A0A2Z3HPA4</accession>
<evidence type="ECO:0000313" key="1">
    <source>
        <dbReference type="EMBL" id="AWM77112.1"/>
    </source>
</evidence>